<reference evidence="1 2" key="1">
    <citation type="submission" date="2020-07" db="EMBL/GenBank/DDBJ databases">
        <title>Diversity of carbapenemase encoding genes among Pseudomonas putida group clinical isolates in a tertiary Brazilian hospital.</title>
        <authorList>
            <person name="Alberto-Lei F."/>
            <person name="Nodari C.S."/>
            <person name="Streling A.P."/>
            <person name="Paulino J.T."/>
            <person name="Bessa-Neto F.O."/>
            <person name="Cayo R."/>
            <person name="Gales A.C."/>
        </authorList>
    </citation>
    <scope>NUCLEOTIDE SEQUENCE [LARGE SCALE GENOMIC DNA]</scope>
    <source>
        <strain evidence="1 2">12464</strain>
    </source>
</reference>
<dbReference type="AlphaFoldDB" id="A0A7W2L1M2"/>
<proteinExistence type="predicted"/>
<dbReference type="PANTHER" id="PTHR32305">
    <property type="match status" value="1"/>
</dbReference>
<name>A0A7W2L1M2_PSEPU</name>
<gene>
    <name evidence="1" type="ORF">H4C47_12775</name>
</gene>
<evidence type="ECO:0000313" key="2">
    <source>
        <dbReference type="Proteomes" id="UP000553948"/>
    </source>
</evidence>
<dbReference type="PANTHER" id="PTHR32305:SF15">
    <property type="entry name" value="PROTEIN RHSA-RELATED"/>
    <property type="match status" value="1"/>
</dbReference>
<sequence length="1278" mass="145369">MTTNSLVHSNAFNFMSFVQGGVDPRTGQYNVSLELPTLVANHLNGPNLPLRIGFNPMNPENSGFGAGWRLNLSEYDPQSNMLSLHSGERFKVFDNGPGEQPVIPERKIDSFHFENISAGTTTLYRVAHKSEMIEVLGLHDITETGKPPGQVALPIRVLAPTGHGITLAYRQVDVPSPMPGISRKRVPCLALVEDDSKRKLLQIDYSNLSQILITLNPGTVAEAVYTLECDDSELVKVILPTADKGRWKFEYKTIGTVRCIERLWTPVNGFEEVFYKEAGHNLPGVSRTLPHVERHLVTPGANQPQVRTDYMFSSNNFLGNNTGISWEDNGEDNLYKATGADYLYDATATHYQGDKPAYTVKTSFNRFHLMVEQVTTQNDCIETQTLGYPEIANRQFKDQPNNFQLVETTTTSWRKGLGSPSREEVEVTYYDQHGNLVEKREANGKRTVMSYYPAADDPEKFERMLKTEEVIPGAGEAGAETLRNEYRYQLVASRDKDGYARGASLRCHEQQLRVRDETQLSALDTCYHDEPLNLLEHGRPREQKLTLNGKVTLTEYAYSEVSVEGHPAVQTEETLTGFDHGSPLPARELKYAKGNKEELARHAQKVSTLQHSILIGEPLLNYDDNKVQIAYVYDELRRVTRETVDPNGDYEASRNYSYYLSSDGQQAWQKQVDVKGVQTWSYVDGLNRAVRVTRQDPDFGPTATAREQERLTYSASYDALGNLVKEVEYDWLELKNLPLTTLYQYDDWRQRSSEMGPDKVRVCTQTDPVGLPDRLGPVRKEWRESIKRKLLTGTTVTRLNLFEQPVDVERLDSKGARVSLHQYFYDGLGRTVREVDARGYETATTYDEFDRQVDQTLPDGSVVHRDYALHSKDDLPTLIKVLDRTDGVDHVLGTQTFDGLDRMIESVTGGRVRTLLYGIGQRQPEAVITPAENRIDYEYVPQLGEEPLSRRTLGQAADYVYDEHNGRLLHCTENDETLEREYFSTGELKVEKRQNSDGTDAYEMVYVHSLKGRMLSYTDVLGKTQIYEYNPFGQLQQTTLENITSTFGYDALGRTASILTETEDPDGSVRSLETTLFYDEFDREVRRRFDFGDAVQTLVQTYNEVDGIDSKTLTEGEEDGRRLRHETFEYDNRARLSKYTCEGESEYVPVDPYGNKIETQLFRFDGRDNITRVRTSFEGGTLDVTYQFTDEKDPVQLKGIEMKWAKLVENQGVEQETPYKQEFIELCYDPDGNLIQDEEKRELAYDPLGRLARVHVPAQGITANYRYDAVDRLASQDA</sequence>
<accession>A0A7W2L1M2</accession>
<evidence type="ECO:0000313" key="1">
    <source>
        <dbReference type="EMBL" id="MBA6116601.1"/>
    </source>
</evidence>
<dbReference type="Proteomes" id="UP000553948">
    <property type="component" value="Unassembled WGS sequence"/>
</dbReference>
<protein>
    <submittedName>
        <fullName evidence="1">RHS repeat protein</fullName>
    </submittedName>
</protein>
<dbReference type="InterPro" id="IPR031325">
    <property type="entry name" value="RHS_repeat"/>
</dbReference>
<comment type="caution">
    <text evidence="1">The sequence shown here is derived from an EMBL/GenBank/DDBJ whole genome shotgun (WGS) entry which is preliminary data.</text>
</comment>
<dbReference type="Gene3D" id="2.180.10.10">
    <property type="entry name" value="RHS repeat-associated core"/>
    <property type="match status" value="2"/>
</dbReference>
<dbReference type="Pfam" id="PF05593">
    <property type="entry name" value="RHS_repeat"/>
    <property type="match status" value="1"/>
</dbReference>
<organism evidence="1 2">
    <name type="scientific">Pseudomonas putida</name>
    <name type="common">Arthrobacter siderocapsulatus</name>
    <dbReference type="NCBI Taxonomy" id="303"/>
    <lineage>
        <taxon>Bacteria</taxon>
        <taxon>Pseudomonadati</taxon>
        <taxon>Pseudomonadota</taxon>
        <taxon>Gammaproteobacteria</taxon>
        <taxon>Pseudomonadales</taxon>
        <taxon>Pseudomonadaceae</taxon>
        <taxon>Pseudomonas</taxon>
    </lineage>
</organism>
<dbReference type="InterPro" id="IPR050708">
    <property type="entry name" value="T6SS_VgrG/RHS"/>
</dbReference>
<dbReference type="EMBL" id="JACGDG010000009">
    <property type="protein sequence ID" value="MBA6116601.1"/>
    <property type="molecule type" value="Genomic_DNA"/>
</dbReference>
<dbReference type="NCBIfam" id="TIGR01643">
    <property type="entry name" value="YD_repeat_2x"/>
    <property type="match status" value="1"/>
</dbReference>
<dbReference type="InterPro" id="IPR006530">
    <property type="entry name" value="YD"/>
</dbReference>